<dbReference type="GO" id="GO:0032259">
    <property type="term" value="P:methylation"/>
    <property type="evidence" value="ECO:0007669"/>
    <property type="project" value="UniProtKB-KW"/>
</dbReference>
<dbReference type="Pfam" id="PF05175">
    <property type="entry name" value="MTS"/>
    <property type="match status" value="1"/>
</dbReference>
<sequence>MKLNHESEKYLWNFDLRSFLDSCKISSQQTFENLKKILKYLEDPITRVKARCAFTEIYQYFLSLDTKEDIIKIYNFTIDKLIIDGNELSPNSLYILQLPSIFFPEDWSFTFYEGLVRCSESEFHHRTIAELGCGNGWISIALAKKTAPHQIYGLDINPKAIICAKINLFLNALDNKGNTLIDSEGKSILDRVQFHYSDLLEYCLTHKVKLDKVIGCIPQVLAPDSSVIPNIVPQDLTDESLYALSNYCAKQGYIEDQFGLGLIARAVEESIELMKSSGKIILNLGGRPGKAVLERLFTRRGFKTNIIWQTKIQQAGDTEILPLVEIEKNSSYRFEFFMGSNSQESISARTAYFYTQNFGKIFHSLHVLEAEMRDFHKMKKILTLLKKDKYFAARSGLDLTYGDRSLVDEKMSFLAKLADKLKNDGALNYENVKGDSSFRRHIAEYFRTYWRVPITAKCISIAPSRSSIIKNIFSIYDIKKAIVEKDLFKELPEEWLTNDNINENQNVNVIESPKQCELVCKLIATLLPDLVITGLSDLEVRNQDAFIRLIETTEKYNCRLVVDFSNGLELTSFPKGNGIFDFLSENVLPSHVTLICGFIYNKIYSDLEVAFLYSENESFVSALSNSSELTYSRTSVVLQEYYNNILFDLLSFHVRNSKRGLASDLRSPVLENLPFQDKFPGFSLKCKNSFAHISIKDSHHNVDSKTVRLDYGENCYPVPEFVKASVFEGFVRQNISNSELLLENEILKLLYNRFGINSIDANKIVLGNGISSLFASVCEFCAEKNYSLLLPDGSYGFFEATAMFYGCELISFKTYIKDDFKISAVNLEKTLAKETKPVWIFLNAPIVNPTGAKYSLEECEQIFQVAEKFKSYVIIDTIFSELEYQKEESCYNVQSLVSNKFPNLKFLLMGGLSKELSSGGLRIGFGYSASSEILMALRKNYSHQLPVTIRFAARKIFAILNNNDFEVSHHYQRQSQFLQERSKKLKLVLSETGWEVLKSYGGLFLIAKPTYILGKALNILSEKENHLVYITESNICDILYKQFGLLINGPQWTRLPGFCRFVLSVSDHEFESALEKLKLFWNSIIKEA</sequence>
<keyword evidence="5" id="KW-0808">Transferase</keyword>
<gene>
    <name evidence="5" type="ORF">DCC88_02070</name>
</gene>
<keyword evidence="2" id="KW-0949">S-adenosyl-L-methionine</keyword>
<dbReference type="EMBL" id="QOVW01000012">
    <property type="protein sequence ID" value="RDB37016.1"/>
    <property type="molecule type" value="Genomic_DNA"/>
</dbReference>
<dbReference type="SUPFAM" id="SSF53335">
    <property type="entry name" value="S-adenosyl-L-methionine-dependent methyltransferases"/>
    <property type="match status" value="1"/>
</dbReference>
<evidence type="ECO:0000313" key="6">
    <source>
        <dbReference type="Proteomes" id="UP000253934"/>
    </source>
</evidence>
<dbReference type="CDD" id="cd00609">
    <property type="entry name" value="AAT_like"/>
    <property type="match status" value="1"/>
</dbReference>
<protein>
    <submittedName>
        <fullName evidence="5">Aminotransferase class I/II-fold pyridoxal phosphate-dependent enzyme</fullName>
    </submittedName>
</protein>
<dbReference type="GO" id="GO:0030170">
    <property type="term" value="F:pyridoxal phosphate binding"/>
    <property type="evidence" value="ECO:0007669"/>
    <property type="project" value="InterPro"/>
</dbReference>
<evidence type="ECO:0000259" key="4">
    <source>
        <dbReference type="Pfam" id="PF05175"/>
    </source>
</evidence>
<dbReference type="AlphaFoldDB" id="A0A369L0P3"/>
<dbReference type="PANTHER" id="PTHR47087:SF1">
    <property type="entry name" value="METHIONINE S-METHYLTRANSFERASE"/>
    <property type="match status" value="1"/>
</dbReference>
<dbReference type="Gene3D" id="3.90.1150.10">
    <property type="entry name" value="Aspartate Aminotransferase, domain 1"/>
    <property type="match status" value="1"/>
</dbReference>
<keyword evidence="6" id="KW-1185">Reference proteome</keyword>
<keyword evidence="5" id="KW-0032">Aminotransferase</keyword>
<dbReference type="InterPro" id="IPR029063">
    <property type="entry name" value="SAM-dependent_MTases_sf"/>
</dbReference>
<dbReference type="InterPro" id="IPR007848">
    <property type="entry name" value="Small_mtfrase_dom"/>
</dbReference>
<dbReference type="Pfam" id="PF00155">
    <property type="entry name" value="Aminotran_1_2"/>
    <property type="match status" value="1"/>
</dbReference>
<proteinExistence type="predicted"/>
<comment type="caution">
    <text evidence="5">The sequence shown here is derived from an EMBL/GenBank/DDBJ whole genome shotgun (WGS) entry which is preliminary data.</text>
</comment>
<evidence type="ECO:0000256" key="1">
    <source>
        <dbReference type="ARBA" id="ARBA00022603"/>
    </source>
</evidence>
<dbReference type="Gene3D" id="3.40.640.10">
    <property type="entry name" value="Type I PLP-dependent aspartate aminotransferase-like (Major domain)"/>
    <property type="match status" value="1"/>
</dbReference>
<dbReference type="GO" id="GO:0008168">
    <property type="term" value="F:methyltransferase activity"/>
    <property type="evidence" value="ECO:0007669"/>
    <property type="project" value="UniProtKB-KW"/>
</dbReference>
<dbReference type="PANTHER" id="PTHR47087">
    <property type="entry name" value="METHIONINE S-METHYLTRANSFERASE"/>
    <property type="match status" value="1"/>
</dbReference>
<reference evidence="5" key="1">
    <citation type="submission" date="2018-04" db="EMBL/GenBank/DDBJ databases">
        <title>Draft genome sequence of the Candidatus Spirobacillus cienkowskii, a pathogen of freshwater Daphnia species, reconstructed from hemolymph metagenomic reads.</title>
        <authorList>
            <person name="Bresciani L."/>
            <person name="Lemos L.N."/>
            <person name="Wale N."/>
            <person name="Lin J.Y."/>
            <person name="Fernandes G.R."/>
            <person name="Duffy M.A."/>
            <person name="Rodrigues J.M."/>
        </authorList>
    </citation>
    <scope>NUCLEOTIDE SEQUENCE [LARGE SCALE GENOMIC DNA]</scope>
    <source>
        <strain evidence="5">Binning01</strain>
    </source>
</reference>
<evidence type="ECO:0000259" key="3">
    <source>
        <dbReference type="Pfam" id="PF00155"/>
    </source>
</evidence>
<dbReference type="Proteomes" id="UP000253934">
    <property type="component" value="Unassembled WGS sequence"/>
</dbReference>
<dbReference type="SUPFAM" id="SSF53383">
    <property type="entry name" value="PLP-dependent transferases"/>
    <property type="match status" value="1"/>
</dbReference>
<dbReference type="InterPro" id="IPR015424">
    <property type="entry name" value="PyrdxlP-dep_Trfase"/>
</dbReference>
<feature type="domain" description="Methyltransferase small" evidence="4">
    <location>
        <begin position="120"/>
        <end position="174"/>
    </location>
</feature>
<feature type="domain" description="Aminotransferase class I/classII large" evidence="3">
    <location>
        <begin position="708"/>
        <end position="1077"/>
    </location>
</feature>
<dbReference type="InterPro" id="IPR015422">
    <property type="entry name" value="PyrdxlP-dep_Trfase_small"/>
</dbReference>
<evidence type="ECO:0000256" key="2">
    <source>
        <dbReference type="ARBA" id="ARBA00022691"/>
    </source>
</evidence>
<dbReference type="InterPro" id="IPR004839">
    <property type="entry name" value="Aminotransferase_I/II_large"/>
</dbReference>
<evidence type="ECO:0000313" key="5">
    <source>
        <dbReference type="EMBL" id="RDB37016.1"/>
    </source>
</evidence>
<accession>A0A369L0P3</accession>
<dbReference type="Gene3D" id="3.40.50.150">
    <property type="entry name" value="Vaccinia Virus protein VP39"/>
    <property type="match status" value="1"/>
</dbReference>
<dbReference type="CDD" id="cd02440">
    <property type="entry name" value="AdoMet_MTases"/>
    <property type="match status" value="1"/>
</dbReference>
<name>A0A369L0P3_9BACT</name>
<dbReference type="InterPro" id="IPR015421">
    <property type="entry name" value="PyrdxlP-dep_Trfase_major"/>
</dbReference>
<organism evidence="5 6">
    <name type="scientific">Spirobacillus cienkowskii</name>
    <dbReference type="NCBI Taxonomy" id="495820"/>
    <lineage>
        <taxon>Bacteria</taxon>
        <taxon>Pseudomonadati</taxon>
        <taxon>Bdellovibrionota</taxon>
        <taxon>Oligoflexia</taxon>
        <taxon>Silvanigrellales</taxon>
        <taxon>Spirobacillus</taxon>
    </lineage>
</organism>
<keyword evidence="1" id="KW-0489">Methyltransferase</keyword>
<dbReference type="GO" id="GO:0008483">
    <property type="term" value="F:transaminase activity"/>
    <property type="evidence" value="ECO:0007669"/>
    <property type="project" value="UniProtKB-KW"/>
</dbReference>